<keyword evidence="8" id="KW-1185">Reference proteome</keyword>
<dbReference type="Proteomes" id="UP000637359">
    <property type="component" value="Unassembled WGS sequence"/>
</dbReference>
<comment type="subcellular location">
    <subcellularLocation>
        <location evidence="1">Cell membrane</location>
        <topology evidence="1">Lipid-anchor</topology>
    </subcellularLocation>
</comment>
<dbReference type="PROSITE" id="PS50983">
    <property type="entry name" value="FE_B12_PBP"/>
    <property type="match status" value="1"/>
</dbReference>
<dbReference type="RefSeq" id="WP_186869617.1">
    <property type="nucleotide sequence ID" value="NZ_JACOOL010000005.1"/>
</dbReference>
<accession>A0A923RI09</accession>
<dbReference type="EMBL" id="JACOOL010000005">
    <property type="protein sequence ID" value="MBC5636905.1"/>
    <property type="molecule type" value="Genomic_DNA"/>
</dbReference>
<dbReference type="SUPFAM" id="SSF53807">
    <property type="entry name" value="Helical backbone' metal receptor"/>
    <property type="match status" value="1"/>
</dbReference>
<comment type="caution">
    <text evidence="7">The sequence shown here is derived from an EMBL/GenBank/DDBJ whole genome shotgun (WGS) entry which is preliminary data.</text>
</comment>
<dbReference type="GO" id="GO:1901678">
    <property type="term" value="P:iron coordination entity transport"/>
    <property type="evidence" value="ECO:0007669"/>
    <property type="project" value="UniProtKB-ARBA"/>
</dbReference>
<dbReference type="AlphaFoldDB" id="A0A923RI09"/>
<organism evidence="7 8">
    <name type="scientific">Ornithinibacillus hominis</name>
    <dbReference type="NCBI Taxonomy" id="2763055"/>
    <lineage>
        <taxon>Bacteria</taxon>
        <taxon>Bacillati</taxon>
        <taxon>Bacillota</taxon>
        <taxon>Bacilli</taxon>
        <taxon>Bacillales</taxon>
        <taxon>Bacillaceae</taxon>
        <taxon>Ornithinibacillus</taxon>
    </lineage>
</organism>
<name>A0A923RI09_9BACI</name>
<dbReference type="InterPro" id="IPR033870">
    <property type="entry name" value="FatB"/>
</dbReference>
<gene>
    <name evidence="7" type="ORF">H8S33_08755</name>
</gene>
<dbReference type="GO" id="GO:0030288">
    <property type="term" value="C:outer membrane-bounded periplasmic space"/>
    <property type="evidence" value="ECO:0007669"/>
    <property type="project" value="TreeGrafter"/>
</dbReference>
<dbReference type="PANTHER" id="PTHR30532:SF28">
    <property type="entry name" value="PETROBACTIN-BINDING PROTEIN YCLQ"/>
    <property type="match status" value="1"/>
</dbReference>
<feature type="chain" id="PRO_5038483133" evidence="5">
    <location>
        <begin position="19"/>
        <end position="313"/>
    </location>
</feature>
<evidence type="ECO:0000259" key="6">
    <source>
        <dbReference type="PROSITE" id="PS50983"/>
    </source>
</evidence>
<protein>
    <submittedName>
        <fullName evidence="7">Siderophore ABC transporter substrate-binding protein</fullName>
    </submittedName>
</protein>
<evidence type="ECO:0000313" key="7">
    <source>
        <dbReference type="EMBL" id="MBC5636905.1"/>
    </source>
</evidence>
<dbReference type="InterPro" id="IPR002491">
    <property type="entry name" value="ABC_transptr_periplasmic_BD"/>
</dbReference>
<dbReference type="CDD" id="cd01140">
    <property type="entry name" value="FatB"/>
    <property type="match status" value="1"/>
</dbReference>
<dbReference type="InterPro" id="IPR051313">
    <property type="entry name" value="Bact_iron-sidero_bind"/>
</dbReference>
<dbReference type="Pfam" id="PF01497">
    <property type="entry name" value="Peripla_BP_2"/>
    <property type="match status" value="1"/>
</dbReference>
<evidence type="ECO:0000256" key="1">
    <source>
        <dbReference type="ARBA" id="ARBA00004193"/>
    </source>
</evidence>
<keyword evidence="3" id="KW-0813">Transport</keyword>
<dbReference type="GO" id="GO:0005886">
    <property type="term" value="C:plasma membrane"/>
    <property type="evidence" value="ECO:0007669"/>
    <property type="project" value="UniProtKB-SubCell"/>
</dbReference>
<dbReference type="Gene3D" id="3.40.50.1980">
    <property type="entry name" value="Nitrogenase molybdenum iron protein domain"/>
    <property type="match status" value="2"/>
</dbReference>
<dbReference type="PROSITE" id="PS51257">
    <property type="entry name" value="PROKAR_LIPOPROTEIN"/>
    <property type="match status" value="1"/>
</dbReference>
<evidence type="ECO:0000256" key="2">
    <source>
        <dbReference type="ARBA" id="ARBA00008814"/>
    </source>
</evidence>
<sequence length="313" mass="34495">MKKILILFSISILFTVLAACGDSEDTGSKQSAEAEKISIKHELDTTDVPVNPEKVVVFDFGTLDSLDKLGINVLGVPQGGSIPEYLSKYESNDYENVGSLKEPDFDKLAEIDPDLIIISGRQAELYDQLSELAPTIYLGVDTTRYMDSFKENLDIIGKIWDKEDEVQTQLAAIEDSIASLQEKAKASDVNGLIILANDDKISAYGANSRFGLIHDVFGIKPVDENIEASTHGMNVSFEYVVEKDPDMLYVIDRSAAVEGNSTAKQLVENKLVENTKAYQNDNIVYLNPDFWYLSGGGLVSVEEMVNEISDSLE</sequence>
<evidence type="ECO:0000313" key="8">
    <source>
        <dbReference type="Proteomes" id="UP000637359"/>
    </source>
</evidence>
<evidence type="ECO:0000256" key="3">
    <source>
        <dbReference type="ARBA" id="ARBA00022448"/>
    </source>
</evidence>
<feature type="signal peptide" evidence="5">
    <location>
        <begin position="1"/>
        <end position="18"/>
    </location>
</feature>
<reference evidence="7" key="1">
    <citation type="submission" date="2020-08" db="EMBL/GenBank/DDBJ databases">
        <title>Genome public.</title>
        <authorList>
            <person name="Liu C."/>
            <person name="Sun Q."/>
        </authorList>
    </citation>
    <scope>NUCLEOTIDE SEQUENCE</scope>
    <source>
        <strain evidence="7">BX22</strain>
    </source>
</reference>
<proteinExistence type="inferred from homology"/>
<keyword evidence="4 5" id="KW-0732">Signal</keyword>
<dbReference type="PANTHER" id="PTHR30532">
    <property type="entry name" value="IRON III DICITRATE-BINDING PERIPLASMIC PROTEIN"/>
    <property type="match status" value="1"/>
</dbReference>
<comment type="similarity">
    <text evidence="2">Belongs to the bacterial solute-binding protein 8 family.</text>
</comment>
<feature type="domain" description="Fe/B12 periplasmic-binding" evidence="6">
    <location>
        <begin position="54"/>
        <end position="313"/>
    </location>
</feature>
<evidence type="ECO:0000256" key="4">
    <source>
        <dbReference type="ARBA" id="ARBA00022729"/>
    </source>
</evidence>
<evidence type="ECO:0000256" key="5">
    <source>
        <dbReference type="SAM" id="SignalP"/>
    </source>
</evidence>